<sequence>MMTTSEIHVDGSVVEEVDLNKGDQDTAPLHERTGSNEVKNLDKKEVQVGLFKGFVLSHTTRHNEFATSLSNKTVFSMLQSEELHKWRRDADGNSWLLLGHRGAVVGIPKLEVSWEVGGDVGVLVVDARRECLLFFDYFWL</sequence>
<protein>
    <submittedName>
        <fullName evidence="1">Uncharacterized protein</fullName>
    </submittedName>
</protein>
<dbReference type="AlphaFoldDB" id="A0A023B045"/>
<name>A0A023B045_GRENI</name>
<dbReference type="GeneID" id="22915060"/>
<keyword evidence="2" id="KW-1185">Reference proteome</keyword>
<dbReference type="Proteomes" id="UP000019763">
    <property type="component" value="Unassembled WGS sequence"/>
</dbReference>
<dbReference type="VEuPathDB" id="CryptoDB:GNI_142820"/>
<proteinExistence type="predicted"/>
<reference evidence="1" key="1">
    <citation type="submission" date="2013-12" db="EMBL/GenBank/DDBJ databases">
        <authorList>
            <person name="Omoto C.K."/>
            <person name="Sibley D."/>
            <person name="Venepally P."/>
            <person name="Hadjithomas M."/>
            <person name="Karamycheva S."/>
            <person name="Brunk B."/>
            <person name="Roos D."/>
            <person name="Caler E."/>
            <person name="Lorenzi H."/>
        </authorList>
    </citation>
    <scope>NUCLEOTIDE SEQUENCE</scope>
</reference>
<comment type="caution">
    <text evidence="1">The sequence shown here is derived from an EMBL/GenBank/DDBJ whole genome shotgun (WGS) entry which is preliminary data.</text>
</comment>
<dbReference type="EMBL" id="AFNH02001056">
    <property type="protein sequence ID" value="EZG44866.1"/>
    <property type="molecule type" value="Genomic_DNA"/>
</dbReference>
<accession>A0A023B045</accession>
<evidence type="ECO:0000313" key="1">
    <source>
        <dbReference type="EMBL" id="EZG44866.1"/>
    </source>
</evidence>
<gene>
    <name evidence="1" type="ORF">GNI_142820</name>
</gene>
<evidence type="ECO:0000313" key="2">
    <source>
        <dbReference type="Proteomes" id="UP000019763"/>
    </source>
</evidence>
<dbReference type="RefSeq" id="XP_011132634.1">
    <property type="nucleotide sequence ID" value="XM_011134332.1"/>
</dbReference>
<organism evidence="1 2">
    <name type="scientific">Gregarina niphandrodes</name>
    <name type="common">Septate eugregarine</name>
    <dbReference type="NCBI Taxonomy" id="110365"/>
    <lineage>
        <taxon>Eukaryota</taxon>
        <taxon>Sar</taxon>
        <taxon>Alveolata</taxon>
        <taxon>Apicomplexa</taxon>
        <taxon>Conoidasida</taxon>
        <taxon>Gregarinasina</taxon>
        <taxon>Eugregarinorida</taxon>
        <taxon>Gregarinidae</taxon>
        <taxon>Gregarina</taxon>
    </lineage>
</organism>